<proteinExistence type="predicted"/>
<dbReference type="AlphaFoldDB" id="A0A919SLE9"/>
<accession>A0A919SLE9</accession>
<comment type="caution">
    <text evidence="2">The sequence shown here is derived from an EMBL/GenBank/DDBJ whole genome shotgun (WGS) entry which is preliminary data.</text>
</comment>
<reference evidence="2" key="1">
    <citation type="submission" date="2021-03" db="EMBL/GenBank/DDBJ databases">
        <title>Whole genome shotgun sequence of Actinoplanes auranticolor NBRC 12245.</title>
        <authorList>
            <person name="Komaki H."/>
            <person name="Tamura T."/>
        </authorList>
    </citation>
    <scope>NUCLEOTIDE SEQUENCE</scope>
    <source>
        <strain evidence="2">NBRC 12245</strain>
    </source>
</reference>
<evidence type="ECO:0000313" key="3">
    <source>
        <dbReference type="Proteomes" id="UP000681340"/>
    </source>
</evidence>
<evidence type="ECO:0000256" key="1">
    <source>
        <dbReference type="SAM" id="MobiDB-lite"/>
    </source>
</evidence>
<sequence>MPAPPPARPSDTYPMPDDVTDRLLYALAVDVATAHQPRPDGTCPNLQCHGRAGPCVPLLNAYRAADLARRPPGPPRPAPQHPARGHARVPASLPVNGFRELIAEPTAGPAPHAPAIAGPGQMARPFAVFRRPPAA</sequence>
<name>A0A919SLE9_9ACTN</name>
<evidence type="ECO:0000313" key="2">
    <source>
        <dbReference type="EMBL" id="GIM74925.1"/>
    </source>
</evidence>
<gene>
    <name evidence="2" type="ORF">Aau02nite_63340</name>
</gene>
<dbReference type="EMBL" id="BOQL01000053">
    <property type="protein sequence ID" value="GIM74925.1"/>
    <property type="molecule type" value="Genomic_DNA"/>
</dbReference>
<keyword evidence="3" id="KW-1185">Reference proteome</keyword>
<feature type="region of interest" description="Disordered" evidence="1">
    <location>
        <begin position="67"/>
        <end position="90"/>
    </location>
</feature>
<feature type="compositionally biased region" description="Pro residues" evidence="1">
    <location>
        <begin position="71"/>
        <end position="80"/>
    </location>
</feature>
<protein>
    <submittedName>
        <fullName evidence="2">Uncharacterized protein</fullName>
    </submittedName>
</protein>
<organism evidence="2 3">
    <name type="scientific">Actinoplanes auranticolor</name>
    <dbReference type="NCBI Taxonomy" id="47988"/>
    <lineage>
        <taxon>Bacteria</taxon>
        <taxon>Bacillati</taxon>
        <taxon>Actinomycetota</taxon>
        <taxon>Actinomycetes</taxon>
        <taxon>Micromonosporales</taxon>
        <taxon>Micromonosporaceae</taxon>
        <taxon>Actinoplanes</taxon>
    </lineage>
</organism>
<dbReference type="Proteomes" id="UP000681340">
    <property type="component" value="Unassembled WGS sequence"/>
</dbReference>